<dbReference type="Proteomes" id="UP000239089">
    <property type="component" value="Unassembled WGS sequence"/>
</dbReference>
<reference evidence="5 6" key="1">
    <citation type="journal article" date="2018" name="Arch. Microbiol.">
        <title>New insights into the metabolic potential of the phototrophic purple bacterium Rhodopila globiformis DSM 161(T) from its draft genome sequence and evidence for a vanadium-dependent nitrogenase.</title>
        <authorList>
            <person name="Imhoff J.F."/>
            <person name="Rahn T."/>
            <person name="Kunzel S."/>
            <person name="Neulinger S.C."/>
        </authorList>
    </citation>
    <scope>NUCLEOTIDE SEQUENCE [LARGE SCALE GENOMIC DNA]</scope>
    <source>
        <strain evidence="5 6">DSM 16996</strain>
    </source>
</reference>
<keyword evidence="6" id="KW-1185">Reference proteome</keyword>
<dbReference type="CDD" id="cd03424">
    <property type="entry name" value="NUDIX_ADPRase_Nudt5_UGPPase_Nudt14"/>
    <property type="match status" value="1"/>
</dbReference>
<dbReference type="PANTHER" id="PTHR11839:SF1">
    <property type="entry name" value="ADP-SUGAR PYROPHOSPHATASE"/>
    <property type="match status" value="1"/>
</dbReference>
<dbReference type="PROSITE" id="PS00893">
    <property type="entry name" value="NUDIX_BOX"/>
    <property type="match status" value="1"/>
</dbReference>
<dbReference type="PROSITE" id="PS51462">
    <property type="entry name" value="NUDIX"/>
    <property type="match status" value="1"/>
</dbReference>
<protein>
    <recommendedName>
        <fullName evidence="4">Nudix hydrolase domain-containing protein</fullName>
    </recommendedName>
</protein>
<dbReference type="InterPro" id="IPR000086">
    <property type="entry name" value="NUDIX_hydrolase_dom"/>
</dbReference>
<dbReference type="InterPro" id="IPR020476">
    <property type="entry name" value="Nudix_hydrolase"/>
</dbReference>
<organism evidence="5 6">
    <name type="scientific">Rhodoblastus sphagnicola</name>
    <dbReference type="NCBI Taxonomy" id="333368"/>
    <lineage>
        <taxon>Bacteria</taxon>
        <taxon>Pseudomonadati</taxon>
        <taxon>Pseudomonadota</taxon>
        <taxon>Alphaproteobacteria</taxon>
        <taxon>Hyphomicrobiales</taxon>
        <taxon>Rhodoblastaceae</taxon>
        <taxon>Rhodoblastus</taxon>
    </lineage>
</organism>
<evidence type="ECO:0000256" key="3">
    <source>
        <dbReference type="RuleBase" id="RU003476"/>
    </source>
</evidence>
<comment type="cofactor">
    <cofactor evidence="1">
        <name>Mg(2+)</name>
        <dbReference type="ChEBI" id="CHEBI:18420"/>
    </cofactor>
</comment>
<dbReference type="PANTHER" id="PTHR11839">
    <property type="entry name" value="UDP/ADP-SUGAR PYROPHOSPHATASE"/>
    <property type="match status" value="1"/>
</dbReference>
<evidence type="ECO:0000256" key="2">
    <source>
        <dbReference type="ARBA" id="ARBA00022801"/>
    </source>
</evidence>
<dbReference type="PRINTS" id="PR00502">
    <property type="entry name" value="NUDIXFAMILY"/>
</dbReference>
<sequence length="215" mass="23688">MKLDETRDGLSQLCARNLFDIAILSSQGINMTTKWRTLKERIVVKDRWIDLRAEKCETPSGALLDPFYTLHLPDLVFVVALTSNEEVVLVREYRHGIKETVLNLPGGAIEPGESPIAAAKRELAEEAGFTATRWHQVAKVAADVGRQNNNIYIFIATGASCDAIRNLDTGEEGMTMELLQIKGLYKGLSDGILPHAGHISAFLLAMSSIGRLELK</sequence>
<evidence type="ECO:0000259" key="4">
    <source>
        <dbReference type="PROSITE" id="PS51462"/>
    </source>
</evidence>
<proteinExistence type="inferred from homology"/>
<evidence type="ECO:0000313" key="5">
    <source>
        <dbReference type="EMBL" id="PPQ31930.1"/>
    </source>
</evidence>
<evidence type="ECO:0000256" key="1">
    <source>
        <dbReference type="ARBA" id="ARBA00001946"/>
    </source>
</evidence>
<dbReference type="GO" id="GO:0016462">
    <property type="term" value="F:pyrophosphatase activity"/>
    <property type="evidence" value="ECO:0007669"/>
    <property type="project" value="UniProtKB-ARBA"/>
</dbReference>
<dbReference type="InterPro" id="IPR015797">
    <property type="entry name" value="NUDIX_hydrolase-like_dom_sf"/>
</dbReference>
<dbReference type="InterPro" id="IPR020084">
    <property type="entry name" value="NUDIX_hydrolase_CS"/>
</dbReference>
<dbReference type="SUPFAM" id="SSF55811">
    <property type="entry name" value="Nudix"/>
    <property type="match status" value="1"/>
</dbReference>
<dbReference type="Pfam" id="PF00293">
    <property type="entry name" value="NUDIX"/>
    <property type="match status" value="1"/>
</dbReference>
<evidence type="ECO:0000313" key="6">
    <source>
        <dbReference type="Proteomes" id="UP000239089"/>
    </source>
</evidence>
<comment type="similarity">
    <text evidence="3">Belongs to the Nudix hydrolase family.</text>
</comment>
<dbReference type="GO" id="GO:0006753">
    <property type="term" value="P:nucleoside phosphate metabolic process"/>
    <property type="evidence" value="ECO:0007669"/>
    <property type="project" value="TreeGrafter"/>
</dbReference>
<name>A0A2S6NBC5_9HYPH</name>
<gene>
    <name evidence="5" type="ORF">CCR94_07760</name>
</gene>
<dbReference type="GO" id="GO:0019693">
    <property type="term" value="P:ribose phosphate metabolic process"/>
    <property type="evidence" value="ECO:0007669"/>
    <property type="project" value="TreeGrafter"/>
</dbReference>
<keyword evidence="2 3" id="KW-0378">Hydrolase</keyword>
<feature type="domain" description="Nudix hydrolase" evidence="4">
    <location>
        <begin position="69"/>
        <end position="207"/>
    </location>
</feature>
<accession>A0A2S6NBC5</accession>
<dbReference type="AlphaFoldDB" id="A0A2S6NBC5"/>
<dbReference type="Gene3D" id="3.90.79.10">
    <property type="entry name" value="Nucleoside Triphosphate Pyrophosphohydrolase"/>
    <property type="match status" value="1"/>
</dbReference>
<comment type="caution">
    <text evidence="5">The sequence shown here is derived from an EMBL/GenBank/DDBJ whole genome shotgun (WGS) entry which is preliminary data.</text>
</comment>
<dbReference type="EMBL" id="NHSJ01000048">
    <property type="protein sequence ID" value="PPQ31930.1"/>
    <property type="molecule type" value="Genomic_DNA"/>
</dbReference>